<organism evidence="1">
    <name type="scientific">marine sediment metagenome</name>
    <dbReference type="NCBI Taxonomy" id="412755"/>
    <lineage>
        <taxon>unclassified sequences</taxon>
        <taxon>metagenomes</taxon>
        <taxon>ecological metagenomes</taxon>
    </lineage>
</organism>
<name>A0A0F9F2H4_9ZZZZ</name>
<gene>
    <name evidence="1" type="ORF">LCGC14_2295480</name>
</gene>
<protein>
    <submittedName>
        <fullName evidence="1">Uncharacterized protein</fullName>
    </submittedName>
</protein>
<evidence type="ECO:0000313" key="1">
    <source>
        <dbReference type="EMBL" id="KKL51440.1"/>
    </source>
</evidence>
<comment type="caution">
    <text evidence="1">The sequence shown here is derived from an EMBL/GenBank/DDBJ whole genome shotgun (WGS) entry which is preliminary data.</text>
</comment>
<proteinExistence type="predicted"/>
<dbReference type="AlphaFoldDB" id="A0A0F9F2H4"/>
<feature type="non-terminal residue" evidence="1">
    <location>
        <position position="1"/>
    </location>
</feature>
<sequence>WILEDSPPDDGIVDKFKPVFTVNKLPFENAAALLYRLIWMTKEYLRPKTGKTFQCIFPEVDNSIDETYYSYKAHWFTEHTEKSILLIPNNVVVLCNQDPVTGDWNTPSFPLIVSTPTKDQGQIDRYAEIVEVFLAGSITKQVDADNRAAAIMTKLKSEILGARLVIPHDARVELYDRVAVEDRRT</sequence>
<accession>A0A0F9F2H4</accession>
<dbReference type="EMBL" id="LAZR01032251">
    <property type="protein sequence ID" value="KKL51440.1"/>
    <property type="molecule type" value="Genomic_DNA"/>
</dbReference>
<reference evidence="1" key="1">
    <citation type="journal article" date="2015" name="Nature">
        <title>Complex archaea that bridge the gap between prokaryotes and eukaryotes.</title>
        <authorList>
            <person name="Spang A."/>
            <person name="Saw J.H."/>
            <person name="Jorgensen S.L."/>
            <person name="Zaremba-Niedzwiedzka K."/>
            <person name="Martijn J."/>
            <person name="Lind A.E."/>
            <person name="van Eijk R."/>
            <person name="Schleper C."/>
            <person name="Guy L."/>
            <person name="Ettema T.J."/>
        </authorList>
    </citation>
    <scope>NUCLEOTIDE SEQUENCE</scope>
</reference>